<evidence type="ECO:0000259" key="1">
    <source>
        <dbReference type="PROSITE" id="PS50097"/>
    </source>
</evidence>
<dbReference type="GO" id="GO:0030163">
    <property type="term" value="P:protein catabolic process"/>
    <property type="evidence" value="ECO:0007669"/>
    <property type="project" value="UniProtKB-ARBA"/>
</dbReference>
<dbReference type="Proteomes" id="UP000887013">
    <property type="component" value="Unassembled WGS sequence"/>
</dbReference>
<dbReference type="InterPro" id="IPR002083">
    <property type="entry name" value="MATH/TRAF_dom"/>
</dbReference>
<dbReference type="SUPFAM" id="SSF49599">
    <property type="entry name" value="TRAF domain-like"/>
    <property type="match status" value="2"/>
</dbReference>
<feature type="domain" description="BTB" evidence="1">
    <location>
        <begin position="337"/>
        <end position="404"/>
    </location>
</feature>
<dbReference type="InterPro" id="IPR000210">
    <property type="entry name" value="BTB/POZ_dom"/>
</dbReference>
<dbReference type="Pfam" id="PF22486">
    <property type="entry name" value="MATH_2"/>
    <property type="match status" value="1"/>
</dbReference>
<dbReference type="SMART" id="SM00225">
    <property type="entry name" value="BTB"/>
    <property type="match status" value="1"/>
</dbReference>
<dbReference type="Gene3D" id="1.25.40.420">
    <property type="match status" value="1"/>
</dbReference>
<dbReference type="Gene3D" id="3.30.710.10">
    <property type="entry name" value="Potassium Channel Kv1.1, Chain A"/>
    <property type="match status" value="1"/>
</dbReference>
<feature type="domain" description="MATH" evidence="2">
    <location>
        <begin position="11"/>
        <end position="135"/>
    </location>
</feature>
<dbReference type="EMBL" id="BMAW01015652">
    <property type="protein sequence ID" value="GFT44946.1"/>
    <property type="molecule type" value="Genomic_DNA"/>
</dbReference>
<protein>
    <submittedName>
        <fullName evidence="3">TD and POZ domain-containing protein 3</fullName>
    </submittedName>
</protein>
<dbReference type="AlphaFoldDB" id="A0A8X6P068"/>
<dbReference type="CDD" id="cd00121">
    <property type="entry name" value="MATH"/>
    <property type="match status" value="1"/>
</dbReference>
<organism evidence="3 4">
    <name type="scientific">Nephila pilipes</name>
    <name type="common">Giant wood spider</name>
    <name type="synonym">Nephila maculata</name>
    <dbReference type="NCBI Taxonomy" id="299642"/>
    <lineage>
        <taxon>Eukaryota</taxon>
        <taxon>Metazoa</taxon>
        <taxon>Ecdysozoa</taxon>
        <taxon>Arthropoda</taxon>
        <taxon>Chelicerata</taxon>
        <taxon>Arachnida</taxon>
        <taxon>Araneae</taxon>
        <taxon>Araneomorphae</taxon>
        <taxon>Entelegynae</taxon>
        <taxon>Araneoidea</taxon>
        <taxon>Nephilidae</taxon>
        <taxon>Nephila</taxon>
    </lineage>
</organism>
<dbReference type="Gene3D" id="2.60.210.10">
    <property type="entry name" value="Apoptosis, Tumor Necrosis Factor Receptor Associated Protein 2, Chain A"/>
    <property type="match status" value="1"/>
</dbReference>
<dbReference type="PROSITE" id="PS50097">
    <property type="entry name" value="BTB"/>
    <property type="match status" value="1"/>
</dbReference>
<dbReference type="Pfam" id="PF00651">
    <property type="entry name" value="BTB"/>
    <property type="match status" value="1"/>
</dbReference>
<keyword evidence="4" id="KW-1185">Reference proteome</keyword>
<dbReference type="PROSITE" id="PS50144">
    <property type="entry name" value="MATH"/>
    <property type="match status" value="1"/>
</dbReference>
<dbReference type="CDD" id="cd14733">
    <property type="entry name" value="BACK"/>
    <property type="match status" value="1"/>
</dbReference>
<dbReference type="OrthoDB" id="6359816at2759"/>
<dbReference type="SUPFAM" id="SSF54695">
    <property type="entry name" value="POZ domain"/>
    <property type="match status" value="1"/>
</dbReference>
<dbReference type="PANTHER" id="PTHR24413">
    <property type="entry name" value="SPECKLE-TYPE POZ PROTEIN"/>
    <property type="match status" value="1"/>
</dbReference>
<sequence length="501" mass="58069">MASVVDSKKALFTYIWVIENFSIHSNGTIKSPSFTVNCLNKTKWSLTMWNTLIGDYCSVIRLVREENDGGPDSIGINFELSVLNENGSPLIKKQNICSFEMGRYFHYADFIETQIYQKRSSEFLPKGCLTIRCQLWREDENNTSADLCFARSIVGLDRRCFTWSIKNFSSLEIGQKRYLLLEPAFKGGASPILSITLIKFRNEEMLLISIESGEGTKDYVVRCEISIINIEGKVGNTLENVFFLNFTSKRALNANPLSKKWLIENNYLMNDVLTLRFSLEIDIGIVSSRIEDYRQFSISNVDEVVPSLYNMFSDKPSAECCFFKKAIKNMYEKRILSDICLRSDSESFHVHKNILGVRSPVFEAMFRNDMKEKMKTSIDLHDIDANTLHRLLLYIYTDTVEDLEWETALDLYRAADRYGVIDLREKCSMFFKANFSQSNVFHIFSLADMHHDQDLKIISRDFITRKSAEFINSEEWKTFKKSNIELAFEIMEYMCSKKGQQ</sequence>
<name>A0A8X6P068_NEPPI</name>
<comment type="caution">
    <text evidence="3">The sequence shown here is derived from an EMBL/GenBank/DDBJ whole genome shotgun (WGS) entry which is preliminary data.</text>
</comment>
<reference evidence="3" key="1">
    <citation type="submission" date="2020-08" db="EMBL/GenBank/DDBJ databases">
        <title>Multicomponent nature underlies the extraordinary mechanical properties of spider dragline silk.</title>
        <authorList>
            <person name="Kono N."/>
            <person name="Nakamura H."/>
            <person name="Mori M."/>
            <person name="Yoshida Y."/>
            <person name="Ohtoshi R."/>
            <person name="Malay A.D."/>
            <person name="Moran D.A.P."/>
            <person name="Tomita M."/>
            <person name="Numata K."/>
            <person name="Arakawa K."/>
        </authorList>
    </citation>
    <scope>NUCLEOTIDE SEQUENCE</scope>
</reference>
<evidence type="ECO:0000313" key="3">
    <source>
        <dbReference type="EMBL" id="GFT44946.1"/>
    </source>
</evidence>
<evidence type="ECO:0000313" key="4">
    <source>
        <dbReference type="Proteomes" id="UP000887013"/>
    </source>
</evidence>
<dbReference type="InterPro" id="IPR011333">
    <property type="entry name" value="SKP1/BTB/POZ_sf"/>
</dbReference>
<accession>A0A8X6P068</accession>
<evidence type="ECO:0000259" key="2">
    <source>
        <dbReference type="PROSITE" id="PS50144"/>
    </source>
</evidence>
<dbReference type="InterPro" id="IPR008974">
    <property type="entry name" value="TRAF-like"/>
</dbReference>
<gene>
    <name evidence="3" type="primary">Tdpoz3</name>
    <name evidence="3" type="ORF">NPIL_415771</name>
</gene>
<dbReference type="CDD" id="cd18186">
    <property type="entry name" value="BTB_POZ_ZBTB_KLHL-like"/>
    <property type="match status" value="1"/>
</dbReference>
<proteinExistence type="predicted"/>